<dbReference type="Pfam" id="PF01895">
    <property type="entry name" value="PhoU"/>
    <property type="match status" value="2"/>
</dbReference>
<dbReference type="InterPro" id="IPR038078">
    <property type="entry name" value="PhoU-like_sf"/>
</dbReference>
<comment type="subcellular location">
    <subcellularLocation>
        <location evidence="1 7">Cytoplasm</location>
    </subcellularLocation>
</comment>
<dbReference type="PANTHER" id="PTHR42930">
    <property type="entry name" value="PHOSPHATE-SPECIFIC TRANSPORT SYSTEM ACCESSORY PROTEIN PHOU"/>
    <property type="match status" value="1"/>
</dbReference>
<feature type="domain" description="PhoU" evidence="8">
    <location>
        <begin position="120"/>
        <end position="205"/>
    </location>
</feature>
<keyword evidence="4 7" id="KW-0813">Transport</keyword>
<proteinExistence type="inferred from homology"/>
<evidence type="ECO:0000259" key="8">
    <source>
        <dbReference type="Pfam" id="PF01895"/>
    </source>
</evidence>
<dbReference type="GO" id="GO:0045936">
    <property type="term" value="P:negative regulation of phosphate metabolic process"/>
    <property type="evidence" value="ECO:0007669"/>
    <property type="project" value="InterPro"/>
</dbReference>
<dbReference type="PANTHER" id="PTHR42930:SF3">
    <property type="entry name" value="PHOSPHATE-SPECIFIC TRANSPORT SYSTEM ACCESSORY PROTEIN PHOU"/>
    <property type="match status" value="1"/>
</dbReference>
<keyword evidence="6 7" id="KW-0592">Phosphate transport</keyword>
<dbReference type="NCBIfam" id="TIGR02135">
    <property type="entry name" value="phoU_full"/>
    <property type="match status" value="1"/>
</dbReference>
<evidence type="ECO:0000313" key="10">
    <source>
        <dbReference type="Proteomes" id="UP000250223"/>
    </source>
</evidence>
<gene>
    <name evidence="9" type="primary">phoU_1</name>
    <name evidence="9" type="ORF">NCTC13028_00833</name>
</gene>
<dbReference type="InterPro" id="IPR026022">
    <property type="entry name" value="PhoU_dom"/>
</dbReference>
<dbReference type="PIRSF" id="PIRSF003107">
    <property type="entry name" value="PhoU"/>
    <property type="match status" value="1"/>
</dbReference>
<dbReference type="GO" id="GO:0006817">
    <property type="term" value="P:phosphate ion transport"/>
    <property type="evidence" value="ECO:0007669"/>
    <property type="project" value="UniProtKB-KW"/>
</dbReference>
<reference evidence="9 10" key="1">
    <citation type="submission" date="2018-06" db="EMBL/GenBank/DDBJ databases">
        <authorList>
            <consortium name="Pathogen Informatics"/>
            <person name="Doyle S."/>
        </authorList>
    </citation>
    <scope>NUCLEOTIDE SEQUENCE [LARGE SCALE GENOMIC DNA]</scope>
    <source>
        <strain evidence="9 10">NCTC13028</strain>
    </source>
</reference>
<evidence type="ECO:0000256" key="6">
    <source>
        <dbReference type="ARBA" id="ARBA00022592"/>
    </source>
</evidence>
<dbReference type="InterPro" id="IPR028366">
    <property type="entry name" value="PhoU"/>
</dbReference>
<dbReference type="SUPFAM" id="SSF109755">
    <property type="entry name" value="PhoU-like"/>
    <property type="match status" value="1"/>
</dbReference>
<protein>
    <recommendedName>
        <fullName evidence="7">Phosphate-specific transport system accessory protein PhoU</fullName>
    </recommendedName>
</protein>
<comment type="subunit">
    <text evidence="3 7">Homodimer.</text>
</comment>
<keyword evidence="5 7" id="KW-0963">Cytoplasm</keyword>
<evidence type="ECO:0000256" key="3">
    <source>
        <dbReference type="ARBA" id="ARBA00011738"/>
    </source>
</evidence>
<dbReference type="EMBL" id="UAWC01000003">
    <property type="protein sequence ID" value="SQB33955.1"/>
    <property type="molecule type" value="Genomic_DNA"/>
</dbReference>
<dbReference type="Proteomes" id="UP000250223">
    <property type="component" value="Unassembled WGS sequence"/>
</dbReference>
<accession>A0A2X2WD25</accession>
<evidence type="ECO:0000256" key="4">
    <source>
        <dbReference type="ARBA" id="ARBA00022448"/>
    </source>
</evidence>
<evidence type="ECO:0000256" key="1">
    <source>
        <dbReference type="ARBA" id="ARBA00004496"/>
    </source>
</evidence>
<dbReference type="GO" id="GO:0005737">
    <property type="term" value="C:cytoplasm"/>
    <property type="evidence" value="ECO:0007669"/>
    <property type="project" value="UniProtKB-SubCell"/>
</dbReference>
<dbReference type="FunFam" id="1.20.58.220:FF:000004">
    <property type="entry name" value="Phosphate-specific transport system accessory protein PhoU"/>
    <property type="match status" value="1"/>
</dbReference>
<dbReference type="GO" id="GO:0030643">
    <property type="term" value="P:intracellular phosphate ion homeostasis"/>
    <property type="evidence" value="ECO:0007669"/>
    <property type="project" value="InterPro"/>
</dbReference>
<name>A0A2X2WD25_CLOCO</name>
<evidence type="ECO:0000256" key="5">
    <source>
        <dbReference type="ARBA" id="ARBA00022490"/>
    </source>
</evidence>
<evidence type="ECO:0000256" key="7">
    <source>
        <dbReference type="PIRNR" id="PIRNR003107"/>
    </source>
</evidence>
<evidence type="ECO:0000256" key="2">
    <source>
        <dbReference type="ARBA" id="ARBA00008107"/>
    </source>
</evidence>
<sequence length="218" mass="25634">MIRSSFHFKLDKLNNEIIKMGDIVKNQIELSIESLVNRDLELATSVIKKDEFVNKFQRKIEDMCIKLIAAEQPLARDLRLIFTASKIVTDLERMADHAVDIARIGIQIRKEEPIKPLEHILKMDEIVKDMLEESLKAYIKRDAEKCYEISKRDDEIDIMYSYILKEMLPLMKKDKNNINQAMQLLFVCKYLERLGDHITNICEWTIYLVTGEQKDLNN</sequence>
<comment type="function">
    <text evidence="7">Plays a role in the regulation of phosphate uptake.</text>
</comment>
<dbReference type="AlphaFoldDB" id="A0A2X2WD25"/>
<feature type="domain" description="PhoU" evidence="8">
    <location>
        <begin position="17"/>
        <end position="104"/>
    </location>
</feature>
<evidence type="ECO:0000313" key="9">
    <source>
        <dbReference type="EMBL" id="SQB33955.1"/>
    </source>
</evidence>
<comment type="similarity">
    <text evidence="2 7">Belongs to the PhoU family.</text>
</comment>
<dbReference type="Gene3D" id="1.20.58.220">
    <property type="entry name" value="Phosphate transport system protein phou homolog 2, domain 2"/>
    <property type="match status" value="1"/>
</dbReference>
<organism evidence="9 10">
    <name type="scientific">Clostridium cochlearium</name>
    <dbReference type="NCBI Taxonomy" id="1494"/>
    <lineage>
        <taxon>Bacteria</taxon>
        <taxon>Bacillati</taxon>
        <taxon>Bacillota</taxon>
        <taxon>Clostridia</taxon>
        <taxon>Eubacteriales</taxon>
        <taxon>Clostridiaceae</taxon>
        <taxon>Clostridium</taxon>
    </lineage>
</organism>